<evidence type="ECO:0000313" key="3">
    <source>
        <dbReference type="Proteomes" id="UP000061227"/>
    </source>
</evidence>
<dbReference type="AlphaFoldDB" id="A0A3F3H8U0"/>
<proteinExistence type="predicted"/>
<feature type="compositionally biased region" description="Basic and acidic residues" evidence="1">
    <location>
        <begin position="167"/>
        <end position="187"/>
    </location>
</feature>
<sequence>MMKYAKQQLIKYRQSPLLVDQDLDLQNLIDERFSDLIINARLVHVQGTIRMLANEEIVMAVTVKADLTLPSSRSLEPVDWSTEVQIHETYVTTAEELSKFEEDEAVFVLENDSLDIDQVVLDNIIAVLPSQILTAAEEEGESLPAGKDWQGISEADFAVQQDESQEDAAKEEKTLDPRLSKLDDFFK</sequence>
<dbReference type="RefSeq" id="WP_242975635.1">
    <property type="nucleotide sequence ID" value="NZ_DF968065.1"/>
</dbReference>
<dbReference type="STRING" id="220714.SAMN05660469_1179"/>
<feature type="region of interest" description="Disordered" evidence="1">
    <location>
        <begin position="154"/>
        <end position="187"/>
    </location>
</feature>
<name>A0A3F3H8U0_9LACO</name>
<gene>
    <name evidence="2" type="ORF">FPFC_031750</name>
</gene>
<dbReference type="EMBL" id="DF968065">
    <property type="protein sequence ID" value="GAP02989.1"/>
    <property type="molecule type" value="Genomic_DNA"/>
</dbReference>
<accession>A0A3F3H8U0</accession>
<protein>
    <submittedName>
        <fullName evidence="2">Putative metal-binding, possibly nucleic acid-binding protein</fullName>
    </submittedName>
</protein>
<dbReference type="InterPro" id="IPR003772">
    <property type="entry name" value="YceD"/>
</dbReference>
<reference evidence="2 3" key="1">
    <citation type="journal article" date="2015" name="BMC Genomics">
        <title>Comparative genomics of Fructobacillus spp. and Leuconostoc spp. reveals niche-specific evolution of Fructobacillus spp.</title>
        <authorList>
            <person name="Endo A."/>
            <person name="Tanizawa Y."/>
            <person name="Tanaka N."/>
            <person name="Maeno S."/>
            <person name="Kumar H."/>
            <person name="Shiwa Y."/>
            <person name="Okada S."/>
            <person name="Yoshikawa H."/>
            <person name="Dicks L."/>
            <person name="Nakagawa J."/>
            <person name="Arita M."/>
        </authorList>
    </citation>
    <scope>NUCLEOTIDE SEQUENCE [LARGE SCALE GENOMIC DNA]</scope>
    <source>
        <strain evidence="2 3">DSM 15468</strain>
    </source>
</reference>
<evidence type="ECO:0000313" key="2">
    <source>
        <dbReference type="EMBL" id="GAP02989.1"/>
    </source>
</evidence>
<evidence type="ECO:0000256" key="1">
    <source>
        <dbReference type="SAM" id="MobiDB-lite"/>
    </source>
</evidence>
<dbReference type="Pfam" id="PF02620">
    <property type="entry name" value="YceD"/>
    <property type="match status" value="1"/>
</dbReference>
<organism evidence="2 3">
    <name type="scientific">Fructobacillus pseudoficulneus</name>
    <dbReference type="NCBI Taxonomy" id="220714"/>
    <lineage>
        <taxon>Bacteria</taxon>
        <taxon>Bacillati</taxon>
        <taxon>Bacillota</taxon>
        <taxon>Bacilli</taxon>
        <taxon>Lactobacillales</taxon>
        <taxon>Lactobacillaceae</taxon>
        <taxon>Fructobacillus</taxon>
    </lineage>
</organism>
<keyword evidence="3" id="KW-1185">Reference proteome</keyword>
<dbReference type="Proteomes" id="UP000061227">
    <property type="component" value="Unassembled WGS sequence"/>
</dbReference>